<evidence type="ECO:0000313" key="2">
    <source>
        <dbReference type="EMBL" id="OAD52704.1"/>
    </source>
</evidence>
<feature type="compositionally biased region" description="Basic and acidic residues" evidence="1">
    <location>
        <begin position="30"/>
        <end position="51"/>
    </location>
</feature>
<dbReference type="AlphaFoldDB" id="A0A310S5E0"/>
<evidence type="ECO:0000313" key="3">
    <source>
        <dbReference type="Proteomes" id="UP000250275"/>
    </source>
</evidence>
<accession>A0A310S5E0</accession>
<proteinExistence type="predicted"/>
<reference evidence="2 3" key="1">
    <citation type="submission" date="2015-07" db="EMBL/GenBank/DDBJ databases">
        <title>The genome of Eufriesea mexicana.</title>
        <authorList>
            <person name="Pan H."/>
            <person name="Kapheim K."/>
        </authorList>
    </citation>
    <scope>NUCLEOTIDE SEQUENCE [LARGE SCALE GENOMIC DNA]</scope>
    <source>
        <strain evidence="2">0111107269</strain>
        <tissue evidence="2">Whole body</tissue>
    </source>
</reference>
<feature type="region of interest" description="Disordered" evidence="1">
    <location>
        <begin position="1"/>
        <end position="122"/>
    </location>
</feature>
<dbReference type="Proteomes" id="UP000250275">
    <property type="component" value="Unassembled WGS sequence"/>
</dbReference>
<keyword evidence="3" id="KW-1185">Reference proteome</keyword>
<feature type="region of interest" description="Disordered" evidence="1">
    <location>
        <begin position="196"/>
        <end position="222"/>
    </location>
</feature>
<organism evidence="2 3">
    <name type="scientific">Eufriesea mexicana</name>
    <dbReference type="NCBI Taxonomy" id="516756"/>
    <lineage>
        <taxon>Eukaryota</taxon>
        <taxon>Metazoa</taxon>
        <taxon>Ecdysozoa</taxon>
        <taxon>Arthropoda</taxon>
        <taxon>Hexapoda</taxon>
        <taxon>Insecta</taxon>
        <taxon>Pterygota</taxon>
        <taxon>Neoptera</taxon>
        <taxon>Endopterygota</taxon>
        <taxon>Hymenoptera</taxon>
        <taxon>Apocrita</taxon>
        <taxon>Aculeata</taxon>
        <taxon>Apoidea</taxon>
        <taxon>Anthophila</taxon>
        <taxon>Apidae</taxon>
        <taxon>Eufriesea</taxon>
    </lineage>
</organism>
<protein>
    <submittedName>
        <fullName evidence="2">Uncharacterized protein</fullName>
    </submittedName>
</protein>
<gene>
    <name evidence="2" type="ORF">WN48_00340</name>
</gene>
<feature type="compositionally biased region" description="Low complexity" evidence="1">
    <location>
        <begin position="61"/>
        <end position="92"/>
    </location>
</feature>
<feature type="compositionally biased region" description="Low complexity" evidence="1">
    <location>
        <begin position="209"/>
        <end position="221"/>
    </location>
</feature>
<dbReference type="EMBL" id="KQ769958">
    <property type="protein sequence ID" value="OAD52704.1"/>
    <property type="molecule type" value="Genomic_DNA"/>
</dbReference>
<sequence>MHDLSEPMVSKGKSDFPLVVDRTKGGPSVRESDAPKEGRTVFRDQVDRAENEEGQGGGGLSTSSAGCSGASGSRMGPGPDSGSSAPSSVPHSLATSRDDEDEEDEESSGRRSNGHTGTRSLGLLKLKANANSKTCYKETLGCRTRRHETQTVKLRHVNYALDYTKVMGPLVYCSKVVEPTTILRLSSELYRRGTFSSHGGSLEKDAPGLSATSTTSESLESNGLDTEIPAAARRPRSTRGSQKWSNVRAVMALYSSLRKIKSYTRRVSPLPTGYGSTVDCRDGCICQGSEGLATRVSGKSVHWDVPVVVCEEGI</sequence>
<evidence type="ECO:0000256" key="1">
    <source>
        <dbReference type="SAM" id="MobiDB-lite"/>
    </source>
</evidence>
<name>A0A310S5E0_9HYME</name>